<dbReference type="EMBL" id="JBJQND010000014">
    <property type="protein sequence ID" value="KAL3853899.1"/>
    <property type="molecule type" value="Genomic_DNA"/>
</dbReference>
<sequence>MLNFAGNLQSRLLGDNDVEVVVEQLSNDAEILNLSLQDKLNVLLQKDGSSIAVKGQDSFKSEFTLLMNSGQRTRNIQKLYIAIISFKQISTDVARVFRSVRISVQN</sequence>
<organism evidence="1 2">
    <name type="scientific">Sinanodonta woodiana</name>
    <name type="common">Chinese pond mussel</name>
    <name type="synonym">Anodonta woodiana</name>
    <dbReference type="NCBI Taxonomy" id="1069815"/>
    <lineage>
        <taxon>Eukaryota</taxon>
        <taxon>Metazoa</taxon>
        <taxon>Spiralia</taxon>
        <taxon>Lophotrochozoa</taxon>
        <taxon>Mollusca</taxon>
        <taxon>Bivalvia</taxon>
        <taxon>Autobranchia</taxon>
        <taxon>Heteroconchia</taxon>
        <taxon>Palaeoheterodonta</taxon>
        <taxon>Unionida</taxon>
        <taxon>Unionoidea</taxon>
        <taxon>Unionidae</taxon>
        <taxon>Unioninae</taxon>
        <taxon>Sinanodonta</taxon>
    </lineage>
</organism>
<reference evidence="1 2" key="1">
    <citation type="submission" date="2024-11" db="EMBL/GenBank/DDBJ databases">
        <title>Chromosome-level genome assembly of the freshwater bivalve Anodonta woodiana.</title>
        <authorList>
            <person name="Chen X."/>
        </authorList>
    </citation>
    <scope>NUCLEOTIDE SEQUENCE [LARGE SCALE GENOMIC DNA]</scope>
    <source>
        <strain evidence="1">MN2024</strain>
        <tissue evidence="1">Gills</tissue>
    </source>
</reference>
<gene>
    <name evidence="1" type="ORF">ACJMK2_013195</name>
</gene>
<evidence type="ECO:0000313" key="1">
    <source>
        <dbReference type="EMBL" id="KAL3853899.1"/>
    </source>
</evidence>
<evidence type="ECO:0000313" key="2">
    <source>
        <dbReference type="Proteomes" id="UP001634394"/>
    </source>
</evidence>
<comment type="caution">
    <text evidence="1">The sequence shown here is derived from an EMBL/GenBank/DDBJ whole genome shotgun (WGS) entry which is preliminary data.</text>
</comment>
<dbReference type="AlphaFoldDB" id="A0ABD3UWR6"/>
<accession>A0ABD3UWR6</accession>
<keyword evidence="2" id="KW-1185">Reference proteome</keyword>
<protein>
    <submittedName>
        <fullName evidence="1">Uncharacterized protein</fullName>
    </submittedName>
</protein>
<name>A0ABD3UWR6_SINWO</name>
<proteinExistence type="predicted"/>
<dbReference type="Proteomes" id="UP001634394">
    <property type="component" value="Unassembled WGS sequence"/>
</dbReference>